<dbReference type="RefSeq" id="WP_103895303.1">
    <property type="nucleotide sequence ID" value="NZ_FNUK01000002.1"/>
</dbReference>
<dbReference type="PANTHER" id="PTHR40061">
    <property type="entry name" value="SPORULATION PROTEIN YLMC-RELATED"/>
    <property type="match status" value="1"/>
</dbReference>
<dbReference type="InterPro" id="IPR011033">
    <property type="entry name" value="PRC_barrel-like_sf"/>
</dbReference>
<protein>
    <submittedName>
        <fullName evidence="2">Sporulation protein, YlmC/YmxH family</fullName>
    </submittedName>
</protein>
<dbReference type="Gene3D" id="2.30.30.240">
    <property type="entry name" value="PRC-barrel domain"/>
    <property type="match status" value="1"/>
</dbReference>
<dbReference type="InterPro" id="IPR027275">
    <property type="entry name" value="PRC-brl_dom"/>
</dbReference>
<dbReference type="SUPFAM" id="SSF50346">
    <property type="entry name" value="PRC-barrel domain"/>
    <property type="match status" value="1"/>
</dbReference>
<evidence type="ECO:0000313" key="3">
    <source>
        <dbReference type="Proteomes" id="UP000242850"/>
    </source>
</evidence>
<accession>A0A1H5S658</accession>
<dbReference type="AlphaFoldDB" id="A0A1H5S658"/>
<gene>
    <name evidence="2" type="ORF">SAMN05660865_00281</name>
</gene>
<evidence type="ECO:0000259" key="1">
    <source>
        <dbReference type="Pfam" id="PF05239"/>
    </source>
</evidence>
<evidence type="ECO:0000313" key="2">
    <source>
        <dbReference type="EMBL" id="SEF46096.1"/>
    </source>
</evidence>
<dbReference type="EMBL" id="FNUK01000002">
    <property type="protein sequence ID" value="SEF46096.1"/>
    <property type="molecule type" value="Genomic_DNA"/>
</dbReference>
<keyword evidence="3" id="KW-1185">Reference proteome</keyword>
<dbReference type="InterPro" id="IPR014238">
    <property type="entry name" value="Spore_YlmC/YmxH"/>
</dbReference>
<dbReference type="NCBIfam" id="TIGR02888">
    <property type="entry name" value="spore_YlmC_YmxH"/>
    <property type="match status" value="1"/>
</dbReference>
<feature type="domain" description="PRC-barrel" evidence="1">
    <location>
        <begin position="3"/>
        <end position="80"/>
    </location>
</feature>
<dbReference type="OrthoDB" id="6024937at2"/>
<name>A0A1H5S658_9CLOT</name>
<organism evidence="2 3">
    <name type="scientific">Caloramator fervidus</name>
    <dbReference type="NCBI Taxonomy" id="29344"/>
    <lineage>
        <taxon>Bacteria</taxon>
        <taxon>Bacillati</taxon>
        <taxon>Bacillota</taxon>
        <taxon>Clostridia</taxon>
        <taxon>Eubacteriales</taxon>
        <taxon>Clostridiaceae</taxon>
        <taxon>Caloramator</taxon>
    </lineage>
</organism>
<dbReference type="PANTHER" id="PTHR40061:SF1">
    <property type="entry name" value="SPORULATION PROTEIN YLMC-RELATED"/>
    <property type="match status" value="1"/>
</dbReference>
<proteinExistence type="predicted"/>
<dbReference type="Proteomes" id="UP000242850">
    <property type="component" value="Unassembled WGS sequence"/>
</dbReference>
<sequence>MGVRLSEIVDLEIVNIYDGYKYGYLGDSDFLFDRKTGEIIKLLVIDDSDRFIFFKNKDYIEIPWNSKIKIGEKTLIIDFKK</sequence>
<reference evidence="3" key="1">
    <citation type="submission" date="2016-10" db="EMBL/GenBank/DDBJ databases">
        <authorList>
            <person name="Varghese N."/>
            <person name="Submissions S."/>
        </authorList>
    </citation>
    <scope>NUCLEOTIDE SEQUENCE [LARGE SCALE GENOMIC DNA]</scope>
    <source>
        <strain evidence="3">DSM 5463</strain>
    </source>
</reference>
<dbReference type="Pfam" id="PF05239">
    <property type="entry name" value="PRC"/>
    <property type="match status" value="1"/>
</dbReference>